<evidence type="ECO:0000256" key="7">
    <source>
        <dbReference type="SAM" id="Phobius"/>
    </source>
</evidence>
<dbReference type="Pfam" id="PF00950">
    <property type="entry name" value="ABC-3"/>
    <property type="match status" value="1"/>
</dbReference>
<organism evidence="8 9">
    <name type="scientific">Rhodothalassium salexigens DSM 2132</name>
    <dbReference type="NCBI Taxonomy" id="1188247"/>
    <lineage>
        <taxon>Bacteria</taxon>
        <taxon>Pseudomonadati</taxon>
        <taxon>Pseudomonadota</taxon>
        <taxon>Alphaproteobacteria</taxon>
        <taxon>Rhodothalassiales</taxon>
        <taxon>Rhodothalassiaceae</taxon>
        <taxon>Rhodothalassium</taxon>
    </lineage>
</organism>
<evidence type="ECO:0000256" key="2">
    <source>
        <dbReference type="ARBA" id="ARBA00008034"/>
    </source>
</evidence>
<comment type="similarity">
    <text evidence="2 6">Belongs to the ABC-3 integral membrane protein family.</text>
</comment>
<accession>A0A4R2PQK8</accession>
<dbReference type="GO" id="GO:0055085">
    <property type="term" value="P:transmembrane transport"/>
    <property type="evidence" value="ECO:0007669"/>
    <property type="project" value="InterPro"/>
</dbReference>
<dbReference type="EMBL" id="SLXO01000003">
    <property type="protein sequence ID" value="TCP36491.1"/>
    <property type="molecule type" value="Genomic_DNA"/>
</dbReference>
<feature type="transmembrane region" description="Helical" evidence="7">
    <location>
        <begin position="12"/>
        <end position="34"/>
    </location>
</feature>
<evidence type="ECO:0000256" key="4">
    <source>
        <dbReference type="ARBA" id="ARBA00022989"/>
    </source>
</evidence>
<evidence type="ECO:0000256" key="1">
    <source>
        <dbReference type="ARBA" id="ARBA00004141"/>
    </source>
</evidence>
<dbReference type="Gene3D" id="1.10.3470.10">
    <property type="entry name" value="ABC transporter involved in vitamin B12 uptake, BtuC"/>
    <property type="match status" value="1"/>
</dbReference>
<dbReference type="GO" id="GO:0010043">
    <property type="term" value="P:response to zinc ion"/>
    <property type="evidence" value="ECO:0007669"/>
    <property type="project" value="TreeGrafter"/>
</dbReference>
<evidence type="ECO:0000313" key="8">
    <source>
        <dbReference type="EMBL" id="TCP36491.1"/>
    </source>
</evidence>
<evidence type="ECO:0000313" key="9">
    <source>
        <dbReference type="Proteomes" id="UP000295399"/>
    </source>
</evidence>
<dbReference type="GO" id="GO:0043190">
    <property type="term" value="C:ATP-binding cassette (ABC) transporter complex"/>
    <property type="evidence" value="ECO:0007669"/>
    <property type="project" value="InterPro"/>
</dbReference>
<dbReference type="PANTHER" id="PTHR30477">
    <property type="entry name" value="ABC-TRANSPORTER METAL-BINDING PROTEIN"/>
    <property type="match status" value="1"/>
</dbReference>
<gene>
    <name evidence="8" type="ORF">EV659_103384</name>
</gene>
<dbReference type="Proteomes" id="UP000295399">
    <property type="component" value="Unassembled WGS sequence"/>
</dbReference>
<dbReference type="OrthoDB" id="9783937at2"/>
<dbReference type="RefSeq" id="WP_132708016.1">
    <property type="nucleotide sequence ID" value="NZ_JACIGF010000003.1"/>
</dbReference>
<dbReference type="PANTHER" id="PTHR30477:SF18">
    <property type="entry name" value="METAL TRANSPORT SYSTEM MEMBRANE PROTEIN CT_417-RELATED"/>
    <property type="match status" value="1"/>
</dbReference>
<dbReference type="AlphaFoldDB" id="A0A4R2PQK8"/>
<proteinExistence type="inferred from homology"/>
<feature type="transmembrane region" description="Helical" evidence="7">
    <location>
        <begin position="39"/>
        <end position="59"/>
    </location>
</feature>
<dbReference type="InterPro" id="IPR037294">
    <property type="entry name" value="ABC_BtuC-like"/>
</dbReference>
<dbReference type="FunCoup" id="A0A4R2PQK8">
    <property type="interactions" value="301"/>
</dbReference>
<comment type="subcellular location">
    <subcellularLocation>
        <location evidence="6">Cell membrane</location>
        <topology evidence="6">Multi-pass membrane protein</topology>
    </subcellularLocation>
    <subcellularLocation>
        <location evidence="1">Membrane</location>
        <topology evidence="1">Multi-pass membrane protein</topology>
    </subcellularLocation>
</comment>
<keyword evidence="6" id="KW-0813">Transport</keyword>
<feature type="transmembrane region" description="Helical" evidence="7">
    <location>
        <begin position="247"/>
        <end position="265"/>
    </location>
</feature>
<keyword evidence="3 6" id="KW-0812">Transmembrane</keyword>
<keyword evidence="9" id="KW-1185">Reference proteome</keyword>
<evidence type="ECO:0000256" key="3">
    <source>
        <dbReference type="ARBA" id="ARBA00022692"/>
    </source>
</evidence>
<evidence type="ECO:0000256" key="6">
    <source>
        <dbReference type="RuleBase" id="RU003943"/>
    </source>
</evidence>
<protein>
    <submittedName>
        <fullName evidence="8">Zinc transport system permease protein</fullName>
    </submittedName>
</protein>
<feature type="transmembrane region" description="Helical" evidence="7">
    <location>
        <begin position="65"/>
        <end position="83"/>
    </location>
</feature>
<feature type="transmembrane region" description="Helical" evidence="7">
    <location>
        <begin position="221"/>
        <end position="241"/>
    </location>
</feature>
<feature type="transmembrane region" description="Helical" evidence="7">
    <location>
        <begin position="95"/>
        <end position="115"/>
    </location>
</feature>
<keyword evidence="5 7" id="KW-0472">Membrane</keyword>
<dbReference type="SUPFAM" id="SSF81345">
    <property type="entry name" value="ABC transporter involved in vitamin B12 uptake, BtuC"/>
    <property type="match status" value="1"/>
</dbReference>
<feature type="transmembrane region" description="Helical" evidence="7">
    <location>
        <begin position="174"/>
        <end position="191"/>
    </location>
</feature>
<feature type="transmembrane region" description="Helical" evidence="7">
    <location>
        <begin position="197"/>
        <end position="214"/>
    </location>
</feature>
<name>A0A4R2PQK8_RHOSA</name>
<sequence length="289" mass="30332">MSFATALFEHDFLRVVALAALIAAVSGGVVGTIVVTRRLAFLAGGIAHATLGGMGVAQWAGLDPLGGATVAAVMAALLIGIAAHSGHEREDMLIGAIWAIGMAVGLIAIAHTPGYQTDLMTYLLGNLLMVTAQDVAVMAGLMAFVLALLFLFWRPVVATMFDDEFATTRGLPTLAIQLAVLVAIALVVVVLLRAVGLVLVMALLTLPTATAGVFTHTLGRLMAASAVAALLAMWLGLEMALRTDSPTGASIVLSAAMLYVAALSYRRLRQTRNRSQDQHRNIRLQTHNQ</sequence>
<keyword evidence="4 7" id="KW-1133">Transmembrane helix</keyword>
<feature type="transmembrane region" description="Helical" evidence="7">
    <location>
        <begin position="135"/>
        <end position="153"/>
    </location>
</feature>
<dbReference type="InParanoid" id="A0A4R2PQK8"/>
<dbReference type="InterPro" id="IPR001626">
    <property type="entry name" value="ABC_TroCD"/>
</dbReference>
<comment type="caution">
    <text evidence="8">The sequence shown here is derived from an EMBL/GenBank/DDBJ whole genome shotgun (WGS) entry which is preliminary data.</text>
</comment>
<evidence type="ECO:0000256" key="5">
    <source>
        <dbReference type="ARBA" id="ARBA00023136"/>
    </source>
</evidence>
<reference evidence="8 9" key="1">
    <citation type="submission" date="2019-03" db="EMBL/GenBank/DDBJ databases">
        <title>Genomic Encyclopedia of Type Strains, Phase IV (KMG-IV): sequencing the most valuable type-strain genomes for metagenomic binning, comparative biology and taxonomic classification.</title>
        <authorList>
            <person name="Goeker M."/>
        </authorList>
    </citation>
    <scope>NUCLEOTIDE SEQUENCE [LARGE SCALE GENOMIC DNA]</scope>
    <source>
        <strain evidence="8 9">DSM 2132</strain>
    </source>
</reference>